<dbReference type="InterPro" id="IPR019826">
    <property type="entry name" value="Carboxylesterase_B_AS"/>
</dbReference>
<dbReference type="GO" id="GO:0016787">
    <property type="term" value="F:hydrolase activity"/>
    <property type="evidence" value="ECO:0007669"/>
    <property type="project" value="UniProtKB-KW"/>
</dbReference>
<dbReference type="SUPFAM" id="SSF53474">
    <property type="entry name" value="alpha/beta-Hydrolases"/>
    <property type="match status" value="1"/>
</dbReference>
<dbReference type="InterPro" id="IPR002018">
    <property type="entry name" value="CarbesteraseB"/>
</dbReference>
<evidence type="ECO:0000256" key="2">
    <source>
        <dbReference type="ARBA" id="ARBA00022801"/>
    </source>
</evidence>
<proteinExistence type="inferred from homology"/>
<evidence type="ECO:0000256" key="3">
    <source>
        <dbReference type="RuleBase" id="RU361235"/>
    </source>
</evidence>
<dbReference type="PANTHER" id="PTHR43142">
    <property type="entry name" value="CARBOXYLIC ESTER HYDROLASE"/>
    <property type="match status" value="1"/>
</dbReference>
<sequence>MTDSQSTGSEFVHLETELEGSKDDVVAFTRFGPVQSRRSRNGCAVFLEVDYALPPKRFADPVPLPDSFQYARNHEFIRETRYPFQPEHDTTAMGIPFKARMGLGSPSEHPLFLNIFCPPSVSFASSPTDEIIPSPPSLKSVKIHIHGGFLQFGSPHGLPMHHQYVSHDRDEVWVNIGYRLSVFGFLAAENPPIPGNFGFKDQWLAIKWIQDNISSFGGDPSNMELSGLSAGSHSVHQIVHHISRLPSGESSPVQGIRMESNAILIDPKTPRELQTQFDALVGALSLDPTSPDILETIQDRSKVSAGALLEAIASIPEYGTFRGCTDGSWMKEGAMEWQASGAFGRSLKEKGIKYVVVGETKDEWFSYQFTEPVNSRDDVRNNLKRILQPEIVDRLLASYEPLSPDSTVSDARKLYGEIMADYQVHIPVRVLHRDLMRSGMPVLRYEIEWVPEQIRPHGYVTHGLDRVIWVLLNVMTAEQRAIAIKWLDLVDRETSAMKLHMASGVQDEKRVLKLRTDKTIGWEDDGRWDALIRKSENLGHS</sequence>
<dbReference type="Pfam" id="PF00135">
    <property type="entry name" value="COesterase"/>
    <property type="match status" value="1"/>
</dbReference>
<evidence type="ECO:0000256" key="1">
    <source>
        <dbReference type="ARBA" id="ARBA00005964"/>
    </source>
</evidence>
<dbReference type="ESTHER" id="9homo-a0a166a1g9">
    <property type="family name" value="Fungal_carboxylesterase_lipase"/>
</dbReference>
<gene>
    <name evidence="5" type="ORF">SISSUDRAFT_1052227</name>
</gene>
<dbReference type="PROSITE" id="PS00122">
    <property type="entry name" value="CARBOXYLESTERASE_B_1"/>
    <property type="match status" value="1"/>
</dbReference>
<organism evidence="5 6">
    <name type="scientific">Sistotremastrum suecicum HHB10207 ss-3</name>
    <dbReference type="NCBI Taxonomy" id="1314776"/>
    <lineage>
        <taxon>Eukaryota</taxon>
        <taxon>Fungi</taxon>
        <taxon>Dikarya</taxon>
        <taxon>Basidiomycota</taxon>
        <taxon>Agaricomycotina</taxon>
        <taxon>Agaricomycetes</taxon>
        <taxon>Sistotremastrales</taxon>
        <taxon>Sistotremastraceae</taxon>
        <taxon>Sistotremastrum</taxon>
    </lineage>
</organism>
<accession>A0A166A1G9</accession>
<reference evidence="5 6" key="1">
    <citation type="journal article" date="2016" name="Mol. Biol. Evol.">
        <title>Comparative Genomics of Early-Diverging Mushroom-Forming Fungi Provides Insights into the Origins of Lignocellulose Decay Capabilities.</title>
        <authorList>
            <person name="Nagy L.G."/>
            <person name="Riley R."/>
            <person name="Tritt A."/>
            <person name="Adam C."/>
            <person name="Daum C."/>
            <person name="Floudas D."/>
            <person name="Sun H."/>
            <person name="Yadav J.S."/>
            <person name="Pangilinan J."/>
            <person name="Larsson K.H."/>
            <person name="Matsuura K."/>
            <person name="Barry K."/>
            <person name="Labutti K."/>
            <person name="Kuo R."/>
            <person name="Ohm R.A."/>
            <person name="Bhattacharya S.S."/>
            <person name="Shirouzu T."/>
            <person name="Yoshinaga Y."/>
            <person name="Martin F.M."/>
            <person name="Grigoriev I.V."/>
            <person name="Hibbett D.S."/>
        </authorList>
    </citation>
    <scope>NUCLEOTIDE SEQUENCE [LARGE SCALE GENOMIC DNA]</scope>
    <source>
        <strain evidence="5 6">HHB10207 ss-3</strain>
    </source>
</reference>
<dbReference type="Proteomes" id="UP000076798">
    <property type="component" value="Unassembled WGS sequence"/>
</dbReference>
<keyword evidence="6" id="KW-1185">Reference proteome</keyword>
<dbReference type="OrthoDB" id="6846267at2759"/>
<evidence type="ECO:0000259" key="4">
    <source>
        <dbReference type="Pfam" id="PF00135"/>
    </source>
</evidence>
<dbReference type="InterPro" id="IPR029058">
    <property type="entry name" value="AB_hydrolase_fold"/>
</dbReference>
<evidence type="ECO:0000313" key="6">
    <source>
        <dbReference type="Proteomes" id="UP000076798"/>
    </source>
</evidence>
<protein>
    <recommendedName>
        <fullName evidence="3">Carboxylic ester hydrolase</fullName>
        <ecNumber evidence="3">3.1.1.-</ecNumber>
    </recommendedName>
</protein>
<name>A0A166A1G9_9AGAM</name>
<dbReference type="Gene3D" id="3.40.50.1820">
    <property type="entry name" value="alpha/beta hydrolase"/>
    <property type="match status" value="1"/>
</dbReference>
<dbReference type="EC" id="3.1.1.-" evidence="3"/>
<dbReference type="PANTHER" id="PTHR43142:SF1">
    <property type="entry name" value="CARBOXYLIC ESTER HYDROLASE"/>
    <property type="match status" value="1"/>
</dbReference>
<feature type="domain" description="Carboxylesterase type B" evidence="4">
    <location>
        <begin position="29"/>
        <end position="476"/>
    </location>
</feature>
<keyword evidence="2 3" id="KW-0378">Hydrolase</keyword>
<dbReference type="EMBL" id="KV428162">
    <property type="protein sequence ID" value="KZT34863.1"/>
    <property type="molecule type" value="Genomic_DNA"/>
</dbReference>
<comment type="similarity">
    <text evidence="1 3">Belongs to the type-B carboxylesterase/lipase family.</text>
</comment>
<evidence type="ECO:0000313" key="5">
    <source>
        <dbReference type="EMBL" id="KZT34863.1"/>
    </source>
</evidence>
<dbReference type="STRING" id="1314776.A0A166A1G9"/>
<dbReference type="AlphaFoldDB" id="A0A166A1G9"/>